<dbReference type="AlphaFoldDB" id="A0A8X7ML75"/>
<proteinExistence type="predicted"/>
<comment type="caution">
    <text evidence="1">The sequence shown here is derived from an EMBL/GenBank/DDBJ whole genome shotgun (WGS) entry which is preliminary data.</text>
</comment>
<sequence>MDFANPLIRPKMNLLPSRDDEFGELKDGTEFAFQRDTRRTPPMVQRDDGFIIWTDEVVSMSNGRLVRPFNFFHGPNAVILSEGWEVTKRGITLVTSTTPISFDINDVNSEASELLRKKSVVDNNGNESSSSNRYREMAVGRLVIQVPVILFVDETSGTTTKRWNEHIVLYMSNGALPRKDMDRSANVKLLSTSADVGAEAVLSVAVQEFIRLQECPFTTFDVVLDKEVLVRPILALIVADNPMAAILCGSIGMRGLFACRECRAGGTKKEMKKASGFKKLLKIGTKKTAKIVIASLKKQLSTSIKTGVLARLTEQQRSSGIKDALANQYCLEHISLFKATPRADQDTVLSGRMTRIQAGKWHTSLLLLQDKIGFDVCANVPVDILHTYLLGLVKYVWHQTLSKATPAQKVEISARLSAAPLAGVANSGGLRGTWLVSNAGGLAGKDLKKIAQIAANAFYPMMKSETMDWGRLVCLECTWSPGAAAIC</sequence>
<gene>
    <name evidence="1" type="ORF">A4X06_0g8320</name>
</gene>
<name>A0A8X7ML75_9BASI</name>
<reference evidence="1" key="1">
    <citation type="submission" date="2016-04" db="EMBL/GenBank/DDBJ databases">
        <authorList>
            <person name="Nguyen H.D."/>
            <person name="Samba Siva P."/>
            <person name="Cullis J."/>
            <person name="Levesque C.A."/>
            <person name="Hambleton S."/>
        </authorList>
    </citation>
    <scope>NUCLEOTIDE SEQUENCE</scope>
    <source>
        <strain evidence="1">DAOMC 236426</strain>
    </source>
</reference>
<protein>
    <submittedName>
        <fullName evidence="1">Uncharacterized protein</fullName>
    </submittedName>
</protein>
<accession>A0A8X7ML75</accession>
<dbReference type="PANTHER" id="PTHR31912:SF34">
    <property type="entry name" value="NOTOCHORD-RELATED PROTEIN"/>
    <property type="match status" value="1"/>
</dbReference>
<evidence type="ECO:0000313" key="2">
    <source>
        <dbReference type="Proteomes" id="UP000077684"/>
    </source>
</evidence>
<organism evidence="1 2">
    <name type="scientific">Tilletia controversa</name>
    <name type="common">dwarf bunt fungus</name>
    <dbReference type="NCBI Taxonomy" id="13291"/>
    <lineage>
        <taxon>Eukaryota</taxon>
        <taxon>Fungi</taxon>
        <taxon>Dikarya</taxon>
        <taxon>Basidiomycota</taxon>
        <taxon>Ustilaginomycotina</taxon>
        <taxon>Exobasidiomycetes</taxon>
        <taxon>Tilletiales</taxon>
        <taxon>Tilletiaceae</taxon>
        <taxon>Tilletia</taxon>
    </lineage>
</organism>
<dbReference type="PANTHER" id="PTHR31912">
    <property type="entry name" value="IP13529P"/>
    <property type="match status" value="1"/>
</dbReference>
<dbReference type="Proteomes" id="UP000077684">
    <property type="component" value="Unassembled WGS sequence"/>
</dbReference>
<keyword evidence="2" id="KW-1185">Reference proteome</keyword>
<dbReference type="EMBL" id="LWDE02001764">
    <property type="protein sequence ID" value="KAE8239348.1"/>
    <property type="molecule type" value="Genomic_DNA"/>
</dbReference>
<evidence type="ECO:0000313" key="1">
    <source>
        <dbReference type="EMBL" id="KAE8239348.1"/>
    </source>
</evidence>
<reference evidence="1" key="2">
    <citation type="journal article" date="2019" name="IMA Fungus">
        <title>Genome sequencing and comparison of five Tilletia species to identify candidate genes for the detection of regulated species infecting wheat.</title>
        <authorList>
            <person name="Nguyen H.D.T."/>
            <person name="Sultana T."/>
            <person name="Kesanakurti P."/>
            <person name="Hambleton S."/>
        </authorList>
    </citation>
    <scope>NUCLEOTIDE SEQUENCE</scope>
    <source>
        <strain evidence="1">DAOMC 236426</strain>
    </source>
</reference>